<sequence length="129" mass="14543">MKALSIRQPWAWLIIYGGKDIENRTWHTKYRGRFLVHAAQGMTANEYRDAMDFVSDAGIVLPPSWPGRVELQRGGIIGSVELVDSVDTSDSPWYMGQKGFLLRDPKPLPFIPLKGRLGFFDVPGEIVQP</sequence>
<dbReference type="InterPro" id="IPR015947">
    <property type="entry name" value="PUA-like_sf"/>
</dbReference>
<gene>
    <name evidence="2" type="ORF">D3879_14940</name>
</gene>
<evidence type="ECO:0000259" key="1">
    <source>
        <dbReference type="Pfam" id="PF04266"/>
    </source>
</evidence>
<evidence type="ECO:0000313" key="3">
    <source>
        <dbReference type="Proteomes" id="UP000284021"/>
    </source>
</evidence>
<dbReference type="RefSeq" id="WP_119955104.1">
    <property type="nucleotide sequence ID" value="NZ_QYUR01000003.1"/>
</dbReference>
<keyword evidence="3" id="KW-1185">Reference proteome</keyword>
<dbReference type="SUPFAM" id="SSF88697">
    <property type="entry name" value="PUA domain-like"/>
    <property type="match status" value="1"/>
</dbReference>
<organism evidence="2 3">
    <name type="scientific">Pseudomonas cavernicola</name>
    <dbReference type="NCBI Taxonomy" id="2320866"/>
    <lineage>
        <taxon>Bacteria</taxon>
        <taxon>Pseudomonadati</taxon>
        <taxon>Pseudomonadota</taxon>
        <taxon>Gammaproteobacteria</taxon>
        <taxon>Pseudomonadales</taxon>
        <taxon>Pseudomonadaceae</taxon>
        <taxon>Pseudomonas</taxon>
    </lineage>
</organism>
<dbReference type="InterPro" id="IPR007374">
    <property type="entry name" value="ASCH_domain"/>
</dbReference>
<feature type="domain" description="ASCH" evidence="1">
    <location>
        <begin position="4"/>
        <end position="78"/>
    </location>
</feature>
<protein>
    <submittedName>
        <fullName evidence="2">ASCH domain-containing protein</fullName>
    </submittedName>
</protein>
<dbReference type="AlphaFoldDB" id="A0A418XEL2"/>
<dbReference type="OrthoDB" id="359066at2"/>
<comment type="caution">
    <text evidence="2">The sequence shown here is derived from an EMBL/GenBank/DDBJ whole genome shotgun (WGS) entry which is preliminary data.</text>
</comment>
<dbReference type="EMBL" id="QYUR01000003">
    <property type="protein sequence ID" value="RJG10972.1"/>
    <property type="molecule type" value="Genomic_DNA"/>
</dbReference>
<dbReference type="Proteomes" id="UP000284021">
    <property type="component" value="Unassembled WGS sequence"/>
</dbReference>
<name>A0A418XEL2_9PSED</name>
<reference evidence="2 3" key="1">
    <citation type="submission" date="2018-09" db="EMBL/GenBank/DDBJ databases">
        <authorList>
            <person name="Zhu H."/>
        </authorList>
    </citation>
    <scope>NUCLEOTIDE SEQUENCE [LARGE SCALE GENOMIC DNA]</scope>
    <source>
        <strain evidence="2 3">K1S02-6</strain>
    </source>
</reference>
<proteinExistence type="predicted"/>
<dbReference type="Pfam" id="PF04266">
    <property type="entry name" value="ASCH"/>
    <property type="match status" value="1"/>
</dbReference>
<dbReference type="CDD" id="cd06554">
    <property type="entry name" value="ASCH_ASC-1_like"/>
    <property type="match status" value="1"/>
</dbReference>
<dbReference type="Gene3D" id="2.30.130.30">
    <property type="entry name" value="Hypothetical protein"/>
    <property type="match status" value="1"/>
</dbReference>
<accession>A0A418XEL2</accession>
<evidence type="ECO:0000313" key="2">
    <source>
        <dbReference type="EMBL" id="RJG10972.1"/>
    </source>
</evidence>